<gene>
    <name evidence="1" type="ORF">CCAE0312_LOCUS5531</name>
</gene>
<dbReference type="AlphaFoldDB" id="A0A7S1TDI3"/>
<name>A0A7S1TDI3_9RHOD</name>
<reference evidence="1" key="1">
    <citation type="submission" date="2021-01" db="EMBL/GenBank/DDBJ databases">
        <authorList>
            <person name="Corre E."/>
            <person name="Pelletier E."/>
            <person name="Niang G."/>
            <person name="Scheremetjew M."/>
            <person name="Finn R."/>
            <person name="Kale V."/>
            <person name="Holt S."/>
            <person name="Cochrane G."/>
            <person name="Meng A."/>
            <person name="Brown T."/>
            <person name="Cohen L."/>
        </authorList>
    </citation>
    <scope>NUCLEOTIDE SEQUENCE</scope>
    <source>
        <strain evidence="1">SAG 36.94</strain>
    </source>
</reference>
<organism evidence="1">
    <name type="scientific">Compsopogon caeruleus</name>
    <dbReference type="NCBI Taxonomy" id="31354"/>
    <lineage>
        <taxon>Eukaryota</taxon>
        <taxon>Rhodophyta</taxon>
        <taxon>Compsopogonophyceae</taxon>
        <taxon>Compsopogonales</taxon>
        <taxon>Compsopogonaceae</taxon>
        <taxon>Compsopogon</taxon>
    </lineage>
</organism>
<protein>
    <submittedName>
        <fullName evidence="1">Uncharacterized protein</fullName>
    </submittedName>
</protein>
<accession>A0A7S1TDI3</accession>
<dbReference type="InterPro" id="IPR006912">
    <property type="entry name" value="Harbinger_derived_prot"/>
</dbReference>
<proteinExistence type="predicted"/>
<sequence>MVSTLERKRRQPLRLKKISSMDMWIWRLFGGLHGMMNDINTFDTSPFSASVFSSASMLSNSVNYVGTVLLPRGREASQMAGLSEKLIKPVDSTGEIFSKTHEVVRESVETIFVRHFEILSHALQIVK</sequence>
<dbReference type="Pfam" id="PF04827">
    <property type="entry name" value="Plant_tran"/>
    <property type="match status" value="1"/>
</dbReference>
<dbReference type="EMBL" id="HBGH01010030">
    <property type="protein sequence ID" value="CAD9233445.1"/>
    <property type="molecule type" value="Transcribed_RNA"/>
</dbReference>
<evidence type="ECO:0000313" key="1">
    <source>
        <dbReference type="EMBL" id="CAD9233445.1"/>
    </source>
</evidence>